<dbReference type="InterPro" id="IPR039425">
    <property type="entry name" value="RNA_pol_sigma-70-like"/>
</dbReference>
<dbReference type="OrthoDB" id="9780326at2"/>
<dbReference type="SUPFAM" id="SSF88946">
    <property type="entry name" value="Sigma2 domain of RNA polymerase sigma factors"/>
    <property type="match status" value="1"/>
</dbReference>
<dbReference type="InterPro" id="IPR036388">
    <property type="entry name" value="WH-like_DNA-bd_sf"/>
</dbReference>
<dbReference type="Gene3D" id="1.10.1740.10">
    <property type="match status" value="1"/>
</dbReference>
<dbReference type="GO" id="GO:0006352">
    <property type="term" value="P:DNA-templated transcription initiation"/>
    <property type="evidence" value="ECO:0007669"/>
    <property type="project" value="InterPro"/>
</dbReference>
<proteinExistence type="inferred from homology"/>
<evidence type="ECO:0000256" key="1">
    <source>
        <dbReference type="ARBA" id="ARBA00010641"/>
    </source>
</evidence>
<feature type="domain" description="RNA polymerase sigma factor 70 region 4 type 2" evidence="7">
    <location>
        <begin position="142"/>
        <end position="193"/>
    </location>
</feature>
<dbReference type="GO" id="GO:0016987">
    <property type="term" value="F:sigma factor activity"/>
    <property type="evidence" value="ECO:0007669"/>
    <property type="project" value="UniProtKB-KW"/>
</dbReference>
<evidence type="ECO:0000259" key="6">
    <source>
        <dbReference type="Pfam" id="PF04542"/>
    </source>
</evidence>
<dbReference type="NCBIfam" id="TIGR02937">
    <property type="entry name" value="sigma70-ECF"/>
    <property type="match status" value="1"/>
</dbReference>
<reference evidence="8 9" key="1">
    <citation type="journal article" date="2015" name="Int. J. Syst. Evol. Microbiol.">
        <title>Youhaiella tibetensis gen. nov., sp. nov., isolated from subsurface sediment.</title>
        <authorList>
            <person name="Wang Y.X."/>
            <person name="Huang F.Q."/>
            <person name="Nogi Y."/>
            <person name="Pang S.J."/>
            <person name="Wang P.K."/>
            <person name="Lv J."/>
        </authorList>
    </citation>
    <scope>NUCLEOTIDE SEQUENCE [LARGE SCALE GENOMIC DNA]</scope>
    <source>
        <strain evidence="9">fig4</strain>
    </source>
</reference>
<protein>
    <submittedName>
        <fullName evidence="8">RNA polymerase sigma factor</fullName>
    </submittedName>
</protein>
<feature type="domain" description="RNA polymerase sigma-70 region 2" evidence="6">
    <location>
        <begin position="48"/>
        <end position="114"/>
    </location>
</feature>
<dbReference type="Gene3D" id="1.10.10.10">
    <property type="entry name" value="Winged helix-like DNA-binding domain superfamily/Winged helix DNA-binding domain"/>
    <property type="match status" value="1"/>
</dbReference>
<dbReference type="EMBL" id="CP041690">
    <property type="protein sequence ID" value="QEE21874.1"/>
    <property type="molecule type" value="Genomic_DNA"/>
</dbReference>
<dbReference type="InterPro" id="IPR013249">
    <property type="entry name" value="RNA_pol_sigma70_r4_t2"/>
</dbReference>
<dbReference type="InterPro" id="IPR013324">
    <property type="entry name" value="RNA_pol_sigma_r3/r4-like"/>
</dbReference>
<gene>
    <name evidence="8" type="ORF">FNA67_17540</name>
</gene>
<name>A0A5B9DU51_9HYPH</name>
<evidence type="ECO:0000256" key="4">
    <source>
        <dbReference type="ARBA" id="ARBA00023125"/>
    </source>
</evidence>
<dbReference type="Pfam" id="PF08281">
    <property type="entry name" value="Sigma70_r4_2"/>
    <property type="match status" value="1"/>
</dbReference>
<dbReference type="Pfam" id="PF04542">
    <property type="entry name" value="Sigma70_r2"/>
    <property type="match status" value="1"/>
</dbReference>
<evidence type="ECO:0000256" key="2">
    <source>
        <dbReference type="ARBA" id="ARBA00023015"/>
    </source>
</evidence>
<dbReference type="AlphaFoldDB" id="A0A5B9DU51"/>
<dbReference type="KEGG" id="yti:FNA67_17540"/>
<keyword evidence="5" id="KW-0804">Transcription</keyword>
<keyword evidence="9" id="KW-1185">Reference proteome</keyword>
<accession>A0A5B9DU51</accession>
<dbReference type="GO" id="GO:0003677">
    <property type="term" value="F:DNA binding"/>
    <property type="evidence" value="ECO:0007669"/>
    <property type="project" value="UniProtKB-KW"/>
</dbReference>
<keyword evidence="3" id="KW-0731">Sigma factor</keyword>
<dbReference type="InterPro" id="IPR007627">
    <property type="entry name" value="RNA_pol_sigma70_r2"/>
</dbReference>
<organism evidence="8 9">
    <name type="scientific">Paradevosia tibetensis</name>
    <dbReference type="NCBI Taxonomy" id="1447062"/>
    <lineage>
        <taxon>Bacteria</taxon>
        <taxon>Pseudomonadati</taxon>
        <taxon>Pseudomonadota</taxon>
        <taxon>Alphaproteobacteria</taxon>
        <taxon>Hyphomicrobiales</taxon>
        <taxon>Devosiaceae</taxon>
        <taxon>Paradevosia</taxon>
    </lineage>
</organism>
<sequence length="197" mass="21977">MLPARRPIRDKRQVRRKELEVDLDATAQTSELIKRAVNGDGEAFGAIVEGHYDLIYRTAYKWCGNGADAEDVAQDVCVKLATSLRSFDGRSAFSSWLYRVTLNAVRDMQRARVRQGRRADALALVSPEDAPAEQEEATAAGELWTAVRALPDQQRDAVLLVYAEDMSHRQAGEILGCKEATVSWHIHEAKKTLRGLL</sequence>
<dbReference type="SUPFAM" id="SSF88659">
    <property type="entry name" value="Sigma3 and sigma4 domains of RNA polymerase sigma factors"/>
    <property type="match status" value="1"/>
</dbReference>
<evidence type="ECO:0000259" key="7">
    <source>
        <dbReference type="Pfam" id="PF08281"/>
    </source>
</evidence>
<comment type="similarity">
    <text evidence="1">Belongs to the sigma-70 factor family. ECF subfamily.</text>
</comment>
<dbReference type="Proteomes" id="UP000321062">
    <property type="component" value="Chromosome"/>
</dbReference>
<keyword evidence="2" id="KW-0805">Transcription regulation</keyword>
<evidence type="ECO:0000313" key="8">
    <source>
        <dbReference type="EMBL" id="QEE21874.1"/>
    </source>
</evidence>
<evidence type="ECO:0000313" key="9">
    <source>
        <dbReference type="Proteomes" id="UP000321062"/>
    </source>
</evidence>
<evidence type="ECO:0000256" key="3">
    <source>
        <dbReference type="ARBA" id="ARBA00023082"/>
    </source>
</evidence>
<dbReference type="PANTHER" id="PTHR43133">
    <property type="entry name" value="RNA POLYMERASE ECF-TYPE SIGMA FACTO"/>
    <property type="match status" value="1"/>
</dbReference>
<dbReference type="PANTHER" id="PTHR43133:SF8">
    <property type="entry name" value="RNA POLYMERASE SIGMA FACTOR HI_1459-RELATED"/>
    <property type="match status" value="1"/>
</dbReference>
<dbReference type="InterPro" id="IPR014284">
    <property type="entry name" value="RNA_pol_sigma-70_dom"/>
</dbReference>
<keyword evidence="4" id="KW-0238">DNA-binding</keyword>
<dbReference type="InterPro" id="IPR013325">
    <property type="entry name" value="RNA_pol_sigma_r2"/>
</dbReference>
<evidence type="ECO:0000256" key="5">
    <source>
        <dbReference type="ARBA" id="ARBA00023163"/>
    </source>
</evidence>